<feature type="transmembrane region" description="Helical" evidence="1">
    <location>
        <begin position="6"/>
        <end position="23"/>
    </location>
</feature>
<accession>A0A0A3XS78</accession>
<dbReference type="EMBL" id="JRPN01000021">
    <property type="protein sequence ID" value="KGT76129.1"/>
    <property type="molecule type" value="Genomic_DNA"/>
</dbReference>
<reference evidence="2 3" key="1">
    <citation type="submission" date="2014-09" db="EMBL/GenBank/DDBJ databases">
        <title>Draft genome of Bradyrhizobium japonicum Is-34.</title>
        <authorList>
            <person name="Tsurumaru H."/>
            <person name="Yamakawa T."/>
            <person name="Hashimoto S."/>
            <person name="Okizaki K."/>
            <person name="Kanesaki Y."/>
            <person name="Yoshikawa H."/>
            <person name="Yajima S."/>
        </authorList>
    </citation>
    <scope>NUCLEOTIDE SEQUENCE [LARGE SCALE GENOMIC DNA]</scope>
    <source>
        <strain evidence="2 3">Is-34</strain>
    </source>
</reference>
<gene>
    <name evidence="2" type="ORF">MA20_30405</name>
</gene>
<protein>
    <submittedName>
        <fullName evidence="2">Uncharacterized protein</fullName>
    </submittedName>
</protein>
<dbReference type="Proteomes" id="UP000030377">
    <property type="component" value="Unassembled WGS sequence"/>
</dbReference>
<keyword evidence="1" id="KW-0472">Membrane</keyword>
<evidence type="ECO:0000313" key="3">
    <source>
        <dbReference type="Proteomes" id="UP000030377"/>
    </source>
</evidence>
<evidence type="ECO:0000313" key="2">
    <source>
        <dbReference type="EMBL" id="KGT76129.1"/>
    </source>
</evidence>
<evidence type="ECO:0000256" key="1">
    <source>
        <dbReference type="SAM" id="Phobius"/>
    </source>
</evidence>
<dbReference type="RefSeq" id="WP_041958236.1">
    <property type="nucleotide sequence ID" value="NZ_CP081350.1"/>
</dbReference>
<name>A0A0A3XS78_BRAJP</name>
<sequence length="74" mass="8307">MLPKIIAYSIVIAVVAGVAWVVAQRLGASMARWSLRIQARYVKAGQPPGYHDRLKAIRALYAAWTHEEATVWQM</sequence>
<proteinExistence type="predicted"/>
<keyword evidence="1" id="KW-0812">Transmembrane</keyword>
<organism evidence="2 3">
    <name type="scientific">Bradyrhizobium japonicum</name>
    <dbReference type="NCBI Taxonomy" id="375"/>
    <lineage>
        <taxon>Bacteria</taxon>
        <taxon>Pseudomonadati</taxon>
        <taxon>Pseudomonadota</taxon>
        <taxon>Alphaproteobacteria</taxon>
        <taxon>Hyphomicrobiales</taxon>
        <taxon>Nitrobacteraceae</taxon>
        <taxon>Bradyrhizobium</taxon>
    </lineage>
</organism>
<comment type="caution">
    <text evidence="2">The sequence shown here is derived from an EMBL/GenBank/DDBJ whole genome shotgun (WGS) entry which is preliminary data.</text>
</comment>
<dbReference type="AlphaFoldDB" id="A0A0A3XS78"/>
<keyword evidence="1" id="KW-1133">Transmembrane helix</keyword>